<dbReference type="PIRSF" id="PIRSF004862">
    <property type="entry name" value="FliF"/>
    <property type="match status" value="1"/>
</dbReference>
<evidence type="ECO:0000256" key="6">
    <source>
        <dbReference type="ARBA" id="ARBA00022989"/>
    </source>
</evidence>
<keyword evidence="14" id="KW-1185">Reference proteome</keyword>
<dbReference type="InterPro" id="IPR006182">
    <property type="entry name" value="FliF_N_dom"/>
</dbReference>
<evidence type="ECO:0000256" key="7">
    <source>
        <dbReference type="ARBA" id="ARBA00023136"/>
    </source>
</evidence>
<keyword evidence="13" id="KW-0969">Cilium</keyword>
<feature type="domain" description="Flagellar M-ring N-terminal" evidence="11">
    <location>
        <begin position="46"/>
        <end position="220"/>
    </location>
</feature>
<keyword evidence="4" id="KW-1003">Cell membrane</keyword>
<sequence>MPAAVSSVFARLQRAVASFTLAQRTIAIIGIAVLVMGLFAIVTWLARPTLTPLFSGLSAQDASAIVEQLKASSVGYELTDGGSTVLVPEGDVYEQRLAAAVAGLPGSGSDGYTLLDTMGVTSSEFQQSVTYKRAIEGKLARTIGALEGVTTASVQLAIPEESVFVSEKLEPTASVFIETDNRSTLSSAQVEAIVHLTSAAVSGMKPENVAVVDQAGQTLSAVGTGSTGGVDQQAGAYEARIAASVQQMLDTVVGAGMSTVTVAAEMQQATSERIDETYTPIEGESTTSEQSSTETYTGPGAGTGVLGAEIDAGVAGGNGTYESTDTTRNNVINKTVESTSTPAGALSRQAIAVAVDRTAAEALDVDQLEALVASAAGIDRQRGDAVTVELVTFSDAGATAAQAALDAAREADAADRQAELFRTALMAGGVALVLILATVAGIVVMRRRAAAAAAAPAVDLVQVDAAADPFAALVQGGAAAQLGQAPTIALPLENFEPDPEPEPAQVTLDRRRAELAEFARRDPSRTADLLRGLIRESQDA</sequence>
<dbReference type="Pfam" id="PF01514">
    <property type="entry name" value="YscJ_FliF"/>
    <property type="match status" value="1"/>
</dbReference>
<feature type="domain" description="Flagellar M-ring C-terminal" evidence="12">
    <location>
        <begin position="249"/>
        <end position="393"/>
    </location>
</feature>
<dbReference type="PANTHER" id="PTHR30046">
    <property type="entry name" value="FLAGELLAR M-RING PROTEIN"/>
    <property type="match status" value="1"/>
</dbReference>
<comment type="function">
    <text evidence="9">The M ring may be actively involved in energy transduction.</text>
</comment>
<gene>
    <name evidence="13" type="primary">fliF</name>
    <name evidence="13" type="ORF">H9651_07290</name>
</gene>
<feature type="transmembrane region" description="Helical" evidence="10">
    <location>
        <begin position="424"/>
        <end position="444"/>
    </location>
</feature>
<evidence type="ECO:0000259" key="11">
    <source>
        <dbReference type="Pfam" id="PF01514"/>
    </source>
</evidence>
<comment type="caution">
    <text evidence="13">The sequence shown here is derived from an EMBL/GenBank/DDBJ whole genome shotgun (WGS) entry which is preliminary data.</text>
</comment>
<dbReference type="PRINTS" id="PR01009">
    <property type="entry name" value="FLGMRINGFLIF"/>
</dbReference>
<accession>A0ABR8S257</accession>
<keyword evidence="7 10" id="KW-0472">Membrane</keyword>
<evidence type="ECO:0000256" key="1">
    <source>
        <dbReference type="ARBA" id="ARBA00004117"/>
    </source>
</evidence>
<evidence type="ECO:0000256" key="4">
    <source>
        <dbReference type="ARBA" id="ARBA00022475"/>
    </source>
</evidence>
<evidence type="ECO:0000313" key="13">
    <source>
        <dbReference type="EMBL" id="MBD7957439.1"/>
    </source>
</evidence>
<evidence type="ECO:0000256" key="8">
    <source>
        <dbReference type="ARBA" id="ARBA00023143"/>
    </source>
</evidence>
<protein>
    <recommendedName>
        <fullName evidence="9">Flagellar M-ring protein</fullName>
    </recommendedName>
</protein>
<dbReference type="Gene3D" id="3.30.300.30">
    <property type="match status" value="1"/>
</dbReference>
<evidence type="ECO:0000256" key="9">
    <source>
        <dbReference type="PIRNR" id="PIRNR004862"/>
    </source>
</evidence>
<comment type="similarity">
    <text evidence="3 9">Belongs to the FliF family.</text>
</comment>
<name>A0ABR8S257_9MICO</name>
<keyword evidence="5 10" id="KW-0812">Transmembrane</keyword>
<evidence type="ECO:0000259" key="12">
    <source>
        <dbReference type="Pfam" id="PF08345"/>
    </source>
</evidence>
<dbReference type="InterPro" id="IPR000067">
    <property type="entry name" value="FlgMring_FliF"/>
</dbReference>
<evidence type="ECO:0000313" key="14">
    <source>
        <dbReference type="Proteomes" id="UP000648352"/>
    </source>
</evidence>
<keyword evidence="6 10" id="KW-1133">Transmembrane helix</keyword>
<evidence type="ECO:0000256" key="3">
    <source>
        <dbReference type="ARBA" id="ARBA00007971"/>
    </source>
</evidence>
<keyword evidence="13" id="KW-0966">Cell projection</keyword>
<dbReference type="InterPro" id="IPR043427">
    <property type="entry name" value="YscJ/FliF"/>
</dbReference>
<dbReference type="Proteomes" id="UP000648352">
    <property type="component" value="Unassembled WGS sequence"/>
</dbReference>
<dbReference type="NCBIfam" id="TIGR00206">
    <property type="entry name" value="fliF"/>
    <property type="match status" value="1"/>
</dbReference>
<evidence type="ECO:0000256" key="2">
    <source>
        <dbReference type="ARBA" id="ARBA00004651"/>
    </source>
</evidence>
<evidence type="ECO:0000256" key="10">
    <source>
        <dbReference type="SAM" id="Phobius"/>
    </source>
</evidence>
<dbReference type="Pfam" id="PF08345">
    <property type="entry name" value="YscJ_FliF_C"/>
    <property type="match status" value="1"/>
</dbReference>
<evidence type="ECO:0000256" key="5">
    <source>
        <dbReference type="ARBA" id="ARBA00022692"/>
    </source>
</evidence>
<dbReference type="RefSeq" id="WP_191718643.1">
    <property type="nucleotide sequence ID" value="NZ_JACSQP010000004.1"/>
</dbReference>
<organism evidence="13 14">
    <name type="scientific">Microbacterium pullorum</name>
    <dbReference type="NCBI Taxonomy" id="2762236"/>
    <lineage>
        <taxon>Bacteria</taxon>
        <taxon>Bacillati</taxon>
        <taxon>Actinomycetota</taxon>
        <taxon>Actinomycetes</taxon>
        <taxon>Micrococcales</taxon>
        <taxon>Microbacteriaceae</taxon>
        <taxon>Microbacterium</taxon>
    </lineage>
</organism>
<dbReference type="PANTHER" id="PTHR30046:SF0">
    <property type="entry name" value="FLAGELLAR M-RING PROTEIN"/>
    <property type="match status" value="1"/>
</dbReference>
<feature type="transmembrane region" description="Helical" evidence="10">
    <location>
        <begin position="21"/>
        <end position="46"/>
    </location>
</feature>
<reference evidence="13 14" key="1">
    <citation type="submission" date="2020-08" db="EMBL/GenBank/DDBJ databases">
        <title>A Genomic Blueprint of the Chicken Gut Microbiome.</title>
        <authorList>
            <person name="Gilroy R."/>
            <person name="Ravi A."/>
            <person name="Getino M."/>
            <person name="Pursley I."/>
            <person name="Horton D.L."/>
            <person name="Alikhan N.-F."/>
            <person name="Baker D."/>
            <person name="Gharbi K."/>
            <person name="Hall N."/>
            <person name="Watson M."/>
            <person name="Adriaenssens E.M."/>
            <person name="Foster-Nyarko E."/>
            <person name="Jarju S."/>
            <person name="Secka A."/>
            <person name="Antonio M."/>
            <person name="Oren A."/>
            <person name="Chaudhuri R."/>
            <person name="La Ragione R.M."/>
            <person name="Hildebrand F."/>
            <person name="Pallen M.J."/>
        </authorList>
    </citation>
    <scope>NUCLEOTIDE SEQUENCE [LARGE SCALE GENOMIC DNA]</scope>
    <source>
        <strain evidence="13 14">Sa4CUA7</strain>
    </source>
</reference>
<keyword evidence="8 9" id="KW-0975">Bacterial flagellum</keyword>
<dbReference type="EMBL" id="JACSQP010000004">
    <property type="protein sequence ID" value="MBD7957439.1"/>
    <property type="molecule type" value="Genomic_DNA"/>
</dbReference>
<keyword evidence="13" id="KW-0282">Flagellum</keyword>
<comment type="subcellular location">
    <subcellularLocation>
        <location evidence="1 9">Bacterial flagellum basal body</location>
    </subcellularLocation>
    <subcellularLocation>
        <location evidence="2">Cell membrane</location>
        <topology evidence="2">Multi-pass membrane protein</topology>
    </subcellularLocation>
</comment>
<proteinExistence type="inferred from homology"/>
<dbReference type="InterPro" id="IPR045851">
    <property type="entry name" value="AMP-bd_C_sf"/>
</dbReference>
<dbReference type="InterPro" id="IPR013556">
    <property type="entry name" value="Flag_M-ring_C"/>
</dbReference>